<dbReference type="RefSeq" id="WP_012632958.1">
    <property type="nucleotide sequence ID" value="NC_011891.1"/>
</dbReference>
<evidence type="ECO:0000313" key="2">
    <source>
        <dbReference type="Proteomes" id="UP000007089"/>
    </source>
</evidence>
<dbReference type="Proteomes" id="UP000007089">
    <property type="component" value="Chromosome"/>
</dbReference>
<dbReference type="SUPFAM" id="SSF51621">
    <property type="entry name" value="Phosphoenolpyruvate/pyruvate domain"/>
    <property type="match status" value="1"/>
</dbReference>
<proteinExistence type="predicted"/>
<reference evidence="1" key="1">
    <citation type="submission" date="2009-01" db="EMBL/GenBank/DDBJ databases">
        <title>Complete sequence of Anaeromyxobacter dehalogenans 2CP-1.</title>
        <authorList>
            <consortium name="US DOE Joint Genome Institute"/>
            <person name="Lucas S."/>
            <person name="Copeland A."/>
            <person name="Lapidus A."/>
            <person name="Glavina del Rio T."/>
            <person name="Dalin E."/>
            <person name="Tice H."/>
            <person name="Bruce D."/>
            <person name="Goodwin L."/>
            <person name="Pitluck S."/>
            <person name="Saunders E."/>
            <person name="Brettin T."/>
            <person name="Detter J.C."/>
            <person name="Han C."/>
            <person name="Larimer F."/>
            <person name="Land M."/>
            <person name="Hauser L."/>
            <person name="Kyrpides N."/>
            <person name="Ovchinnikova G."/>
            <person name="Beliaev A.S."/>
            <person name="Richardson P."/>
        </authorList>
    </citation>
    <scope>NUCLEOTIDE SEQUENCE</scope>
    <source>
        <strain evidence="1">2CP-1</strain>
    </source>
</reference>
<dbReference type="KEGG" id="acp:A2cp1_1688"/>
<gene>
    <name evidence="1" type="ordered locus">A2cp1_1688</name>
</gene>
<keyword evidence="2" id="KW-1185">Reference proteome</keyword>
<dbReference type="InterPro" id="IPR040442">
    <property type="entry name" value="Pyrv_kinase-like_dom_sf"/>
</dbReference>
<dbReference type="EMBL" id="CP001359">
    <property type="protein sequence ID" value="ACL65031.1"/>
    <property type="molecule type" value="Genomic_DNA"/>
</dbReference>
<organism evidence="1 2">
    <name type="scientific">Anaeromyxobacter dehalogenans (strain ATCC BAA-258 / DSM 21875 / 2CP-1)</name>
    <dbReference type="NCBI Taxonomy" id="455488"/>
    <lineage>
        <taxon>Bacteria</taxon>
        <taxon>Pseudomonadati</taxon>
        <taxon>Myxococcota</taxon>
        <taxon>Myxococcia</taxon>
        <taxon>Myxococcales</taxon>
        <taxon>Cystobacterineae</taxon>
        <taxon>Anaeromyxobacteraceae</taxon>
        <taxon>Anaeromyxobacter</taxon>
    </lineage>
</organism>
<dbReference type="PANTHER" id="PTHR42905">
    <property type="entry name" value="PHOSPHOENOLPYRUVATE CARBOXYLASE"/>
    <property type="match status" value="1"/>
</dbReference>
<dbReference type="InterPro" id="IPR015813">
    <property type="entry name" value="Pyrv/PenolPyrv_kinase-like_dom"/>
</dbReference>
<dbReference type="Gene3D" id="6.10.250.2750">
    <property type="match status" value="1"/>
</dbReference>
<dbReference type="Pfam" id="PF13714">
    <property type="entry name" value="PEP_mutase"/>
    <property type="match status" value="1"/>
</dbReference>
<dbReference type="PANTHER" id="PTHR42905:SF16">
    <property type="entry name" value="CARBOXYPHOSPHONOENOLPYRUVATE PHOSPHONOMUTASE-LIKE PROTEIN (AFU_ORTHOLOGUE AFUA_5G07230)"/>
    <property type="match status" value="1"/>
</dbReference>
<dbReference type="AlphaFoldDB" id="B8J5T4"/>
<dbReference type="CDD" id="cd00377">
    <property type="entry name" value="ICL_PEPM"/>
    <property type="match status" value="1"/>
</dbReference>
<accession>B8J5T4</accession>
<dbReference type="HOGENOM" id="CLU_027389_2_1_7"/>
<dbReference type="InterPro" id="IPR039556">
    <property type="entry name" value="ICL/PEPM"/>
</dbReference>
<protein>
    <submittedName>
        <fullName evidence="1">PEP phosphonomutase</fullName>
    </submittedName>
</protein>
<sequence>MTSIDERRTAFRALHQQGCFVLPNPWDAGTARALERAGFRALATTSAGFAFSRGLPDGAVAGADMLAHVRELVGATSLPVNADLEDGYGATAAEVAANVRACVDARVAGLSIEDATGDPAAPLYPADEAAARLRAARGAIDAAGGGVVLTCRTEGFVVGRPDLAETIRRLVAYAEAGADCLYAPGLTTREQVAAVVKAVAPRPVNVLAGGPAFTVAELAALGVRRVSLGSALARAAWGAFLEASREIAERGTFERLGEAAGYAALNGLFRPDGGYGHAP</sequence>
<dbReference type="Gene3D" id="3.20.20.60">
    <property type="entry name" value="Phosphoenolpyruvate-binding domains"/>
    <property type="match status" value="1"/>
</dbReference>
<dbReference type="GO" id="GO:0003824">
    <property type="term" value="F:catalytic activity"/>
    <property type="evidence" value="ECO:0007669"/>
    <property type="project" value="InterPro"/>
</dbReference>
<evidence type="ECO:0000313" key="1">
    <source>
        <dbReference type="EMBL" id="ACL65031.1"/>
    </source>
</evidence>
<name>B8J5T4_ANAD2</name>